<comment type="catalytic activity">
    <reaction evidence="3 4">
        <text>(R)-4'-phosphopantothenate + L-cysteine + CTP = N-[(R)-4-phosphopantothenoyl]-L-cysteine + CMP + diphosphate + H(+)</text>
        <dbReference type="Rhea" id="RHEA:19397"/>
        <dbReference type="ChEBI" id="CHEBI:10986"/>
        <dbReference type="ChEBI" id="CHEBI:15378"/>
        <dbReference type="ChEBI" id="CHEBI:33019"/>
        <dbReference type="ChEBI" id="CHEBI:35235"/>
        <dbReference type="ChEBI" id="CHEBI:37563"/>
        <dbReference type="ChEBI" id="CHEBI:59458"/>
        <dbReference type="ChEBI" id="CHEBI:60377"/>
        <dbReference type="EC" id="6.3.2.5"/>
    </reaction>
</comment>
<comment type="caution">
    <text evidence="3">Lacks conserved residue(s) required for the propagation of feature annotation.</text>
</comment>
<feature type="binding site" evidence="3">
    <location>
        <position position="348"/>
    </location>
    <ligand>
        <name>CTP</name>
        <dbReference type="ChEBI" id="CHEBI:37563"/>
    </ligand>
</feature>
<dbReference type="GO" id="GO:0004633">
    <property type="term" value="F:phosphopantothenoylcysteine decarboxylase activity"/>
    <property type="evidence" value="ECO:0007669"/>
    <property type="project" value="UniProtKB-UniRule"/>
</dbReference>
<comment type="similarity">
    <text evidence="3 4">In the C-terminal section; belongs to the PPC synthetase family.</text>
</comment>
<organism evidence="7 8">
    <name type="scientific">Varunaivibrio sulfuroxidans</name>
    <dbReference type="NCBI Taxonomy" id="1773489"/>
    <lineage>
        <taxon>Bacteria</taxon>
        <taxon>Pseudomonadati</taxon>
        <taxon>Pseudomonadota</taxon>
        <taxon>Alphaproteobacteria</taxon>
        <taxon>Rhodospirillales</taxon>
        <taxon>Magnetovibrionaceae</taxon>
        <taxon>Varunaivibrio</taxon>
    </lineage>
</organism>
<comment type="similarity">
    <text evidence="3 4">In the N-terminal section; belongs to the HFCD (homo-oligomeric flavin containing Cys decarboxylase) superfamily.</text>
</comment>
<feature type="region of interest" description="Phosphopantothenoylcysteine decarboxylase" evidence="3">
    <location>
        <begin position="1"/>
        <end position="199"/>
    </location>
</feature>
<comment type="function">
    <text evidence="4">Catalyzes two steps in the biosynthesis of coenzyme A. In the first step cysteine is conjugated to 4'-phosphopantothenate to form 4-phosphopantothenoylcysteine, in the latter compound is decarboxylated to form 4'-phosphopantotheine.</text>
</comment>
<keyword evidence="1 3" id="KW-0210">Decarboxylase</keyword>
<feature type="domain" description="DNA/pantothenate metabolism flavoprotein C-terminal" evidence="6">
    <location>
        <begin position="195"/>
        <end position="405"/>
    </location>
</feature>
<comment type="pathway">
    <text evidence="3 4">Cofactor biosynthesis; coenzyme A biosynthesis; CoA from (R)-pantothenate: step 3/5.</text>
</comment>
<dbReference type="InterPro" id="IPR007085">
    <property type="entry name" value="DNA/pantothenate-metab_flavo_C"/>
</dbReference>
<dbReference type="InterPro" id="IPR005252">
    <property type="entry name" value="CoaBC"/>
</dbReference>
<dbReference type="GO" id="GO:0010181">
    <property type="term" value="F:FMN binding"/>
    <property type="evidence" value="ECO:0007669"/>
    <property type="project" value="UniProtKB-UniRule"/>
</dbReference>
<evidence type="ECO:0000259" key="6">
    <source>
        <dbReference type="Pfam" id="PF04127"/>
    </source>
</evidence>
<dbReference type="Proteomes" id="UP000295304">
    <property type="component" value="Unassembled WGS sequence"/>
</dbReference>
<dbReference type="Pfam" id="PF02441">
    <property type="entry name" value="Flavoprotein"/>
    <property type="match status" value="1"/>
</dbReference>
<reference evidence="7 8" key="1">
    <citation type="submission" date="2019-03" db="EMBL/GenBank/DDBJ databases">
        <title>Genomic Encyclopedia of Type Strains, Phase IV (KMG-IV): sequencing the most valuable type-strain genomes for metagenomic binning, comparative biology and taxonomic classification.</title>
        <authorList>
            <person name="Goeker M."/>
        </authorList>
    </citation>
    <scope>NUCLEOTIDE SEQUENCE [LARGE SCALE GENOMIC DNA]</scope>
    <source>
        <strain evidence="7 8">DSM 101688</strain>
    </source>
</reference>
<protein>
    <recommendedName>
        <fullName evidence="3">Coenzyme A biosynthesis bifunctional protein CoaBC</fullName>
    </recommendedName>
    <alternativeName>
        <fullName evidence="3">DNA/pantothenate metabolism flavoprotein</fullName>
    </alternativeName>
    <alternativeName>
        <fullName evidence="3">Phosphopantothenoylcysteine synthetase/decarboxylase</fullName>
        <shortName evidence="3">PPCS-PPCDC</shortName>
    </alternativeName>
    <domain>
        <recommendedName>
            <fullName evidence="3">Phosphopantothenoylcysteine decarboxylase</fullName>
            <shortName evidence="3">PPC decarboxylase</shortName>
            <shortName evidence="3">PPC-DC</shortName>
            <ecNumber evidence="3">4.1.1.36</ecNumber>
        </recommendedName>
        <alternativeName>
            <fullName evidence="3">CoaC</fullName>
        </alternativeName>
    </domain>
    <domain>
        <recommendedName>
            <fullName evidence="3">Phosphopantothenate--cysteine ligase</fullName>
            <ecNumber evidence="3">6.3.2.5</ecNumber>
        </recommendedName>
        <alternativeName>
            <fullName evidence="3">CoaB</fullName>
        </alternativeName>
        <alternativeName>
            <fullName evidence="3">Phosphopantothenoylcysteine synthetase</fullName>
            <shortName evidence="3">PPC synthetase</shortName>
            <shortName evidence="3">PPC-S</shortName>
        </alternativeName>
    </domain>
</protein>
<feature type="binding site" evidence="3">
    <location>
        <position position="352"/>
    </location>
    <ligand>
        <name>CTP</name>
        <dbReference type="ChEBI" id="CHEBI:37563"/>
    </ligand>
</feature>
<dbReference type="GO" id="GO:0071513">
    <property type="term" value="C:phosphopantothenoylcysteine decarboxylase complex"/>
    <property type="evidence" value="ECO:0007669"/>
    <property type="project" value="TreeGrafter"/>
</dbReference>
<feature type="binding site" evidence="3">
    <location>
        <position position="334"/>
    </location>
    <ligand>
        <name>CTP</name>
        <dbReference type="ChEBI" id="CHEBI:37563"/>
    </ligand>
</feature>
<keyword evidence="3" id="KW-0460">Magnesium</keyword>
<dbReference type="Gene3D" id="3.40.50.10300">
    <property type="entry name" value="CoaB-like"/>
    <property type="match status" value="1"/>
</dbReference>
<proteinExistence type="inferred from homology"/>
<comment type="cofactor">
    <cofactor evidence="3">
        <name>FMN</name>
        <dbReference type="ChEBI" id="CHEBI:58210"/>
    </cofactor>
    <text evidence="3">Binds 1 FMN per subunit.</text>
</comment>
<keyword evidence="3 4" id="KW-0285">Flavoprotein</keyword>
<comment type="catalytic activity">
    <reaction evidence="3 4">
        <text>N-[(R)-4-phosphopantothenoyl]-L-cysteine + H(+) = (R)-4'-phosphopantetheine + CO2</text>
        <dbReference type="Rhea" id="RHEA:16793"/>
        <dbReference type="ChEBI" id="CHEBI:15378"/>
        <dbReference type="ChEBI" id="CHEBI:16526"/>
        <dbReference type="ChEBI" id="CHEBI:59458"/>
        <dbReference type="ChEBI" id="CHEBI:61723"/>
        <dbReference type="EC" id="4.1.1.36"/>
    </reaction>
</comment>
<feature type="binding site" evidence="3">
    <location>
        <position position="296"/>
    </location>
    <ligand>
        <name>CTP</name>
        <dbReference type="ChEBI" id="CHEBI:37563"/>
    </ligand>
</feature>
<dbReference type="InterPro" id="IPR036551">
    <property type="entry name" value="Flavin_trans-like"/>
</dbReference>
<gene>
    <name evidence="3" type="primary">coaBC</name>
    <name evidence="7" type="ORF">EDD55_101450</name>
</gene>
<dbReference type="GO" id="GO:0015941">
    <property type="term" value="P:pantothenate catabolic process"/>
    <property type="evidence" value="ECO:0007669"/>
    <property type="project" value="InterPro"/>
</dbReference>
<dbReference type="SUPFAM" id="SSF52507">
    <property type="entry name" value="Homo-oligomeric flavin-containing Cys decarboxylases, HFCD"/>
    <property type="match status" value="1"/>
</dbReference>
<dbReference type="InterPro" id="IPR003382">
    <property type="entry name" value="Flavoprotein"/>
</dbReference>
<comment type="pathway">
    <text evidence="3 4">Cofactor biosynthesis; coenzyme A biosynthesis; CoA from (R)-pantothenate: step 2/5.</text>
</comment>
<evidence type="ECO:0000259" key="5">
    <source>
        <dbReference type="Pfam" id="PF02441"/>
    </source>
</evidence>
<dbReference type="NCBIfam" id="TIGR00521">
    <property type="entry name" value="coaBC_dfp"/>
    <property type="match status" value="1"/>
</dbReference>
<evidence type="ECO:0000313" key="8">
    <source>
        <dbReference type="Proteomes" id="UP000295304"/>
    </source>
</evidence>
<dbReference type="HAMAP" id="MF_02225">
    <property type="entry name" value="CoaBC"/>
    <property type="match status" value="1"/>
</dbReference>
<evidence type="ECO:0000313" key="7">
    <source>
        <dbReference type="EMBL" id="TCS65116.1"/>
    </source>
</evidence>
<feature type="region of interest" description="Phosphopantothenate--cysteine ligase" evidence="3">
    <location>
        <begin position="200"/>
        <end position="415"/>
    </location>
</feature>
<keyword evidence="2 3" id="KW-0456">Lyase</keyword>
<feature type="binding site" evidence="3">
    <location>
        <position position="287"/>
    </location>
    <ligand>
        <name>CTP</name>
        <dbReference type="ChEBI" id="CHEBI:37563"/>
    </ligand>
</feature>
<feature type="domain" description="Flavoprotein" evidence="5">
    <location>
        <begin position="15"/>
        <end position="186"/>
    </location>
</feature>
<dbReference type="PANTHER" id="PTHR14359">
    <property type="entry name" value="HOMO-OLIGOMERIC FLAVIN CONTAINING CYS DECARBOXYLASE FAMILY"/>
    <property type="match status" value="1"/>
</dbReference>
<accession>A0A4R3JIK7</accession>
<dbReference type="EMBL" id="SLZW01000001">
    <property type="protein sequence ID" value="TCS65116.1"/>
    <property type="molecule type" value="Genomic_DNA"/>
</dbReference>
<evidence type="ECO:0000256" key="1">
    <source>
        <dbReference type="ARBA" id="ARBA00022793"/>
    </source>
</evidence>
<feature type="binding site" evidence="3">
    <location>
        <begin position="314"/>
        <end position="317"/>
    </location>
    <ligand>
        <name>CTP</name>
        <dbReference type="ChEBI" id="CHEBI:37563"/>
    </ligand>
</feature>
<comment type="cofactor">
    <cofactor evidence="3">
        <name>Mg(2+)</name>
        <dbReference type="ChEBI" id="CHEBI:18420"/>
    </cofactor>
</comment>
<dbReference type="Pfam" id="PF04127">
    <property type="entry name" value="DFP"/>
    <property type="match status" value="1"/>
</dbReference>
<dbReference type="InterPro" id="IPR035929">
    <property type="entry name" value="CoaB-like_sf"/>
</dbReference>
<dbReference type="GO" id="GO:0015937">
    <property type="term" value="P:coenzyme A biosynthetic process"/>
    <property type="evidence" value="ECO:0007669"/>
    <property type="project" value="UniProtKB-UniRule"/>
</dbReference>
<sequence>MPLSAKTGFAPLAGKRILLVVTGGIAAYKTPDLVRRLVKAGARVRCVLSRGGAQFVTAMSLAAVSGEKVHDDLFSLDDENEIGHIRLSREADVVLIAPATANIIAKLAHGLADDLPSAVLLASDKPIVIAPAMNVRMWEHPATRHNVETLTARGVRFIGPDEGDMACGEWGFGRMSDPEDIAARLHAFFGEAGRLKGRRAIVTSGPTHEPIDPVRYLANRSSGKQGHAIAAALSASGAQTTLISGPTRLADPLGVEVVHVQTAAQMAAAVEAALPADVAVLAAAVADWRVRPAVEKIKKDAGHAPPELVLEENPDILAALAQKTTGRPTLVVGFAAETRNVIENARAKRARKGCDWIVANDVSEATGVFGGDDNTVHLIRADGVETWATMRKRRIAERLAERIADALNHTPKHEG</sequence>
<feature type="active site" description="Proton donor" evidence="3">
    <location>
        <position position="167"/>
    </location>
</feature>
<comment type="caution">
    <text evidence="7">The sequence shown here is derived from an EMBL/GenBank/DDBJ whole genome shotgun (WGS) entry which is preliminary data.</text>
</comment>
<dbReference type="SUPFAM" id="SSF102645">
    <property type="entry name" value="CoaB-like"/>
    <property type="match status" value="1"/>
</dbReference>
<comment type="function">
    <text evidence="3">Catalyzes two sequential steps in the biosynthesis of coenzyme A. In the first step cysteine is conjugated to 4'-phosphopantothenate to form 4-phosphopantothenoylcysteine. In the second step the latter compound is decarboxylated to form 4'-phosphopantotheine.</text>
</comment>
<dbReference type="AlphaFoldDB" id="A0A4R3JIK7"/>
<dbReference type="PANTHER" id="PTHR14359:SF6">
    <property type="entry name" value="PHOSPHOPANTOTHENOYLCYSTEINE DECARBOXYLASE"/>
    <property type="match status" value="1"/>
</dbReference>
<dbReference type="RefSeq" id="WP_243644680.1">
    <property type="nucleotide sequence ID" value="NZ_CP119676.1"/>
</dbReference>
<dbReference type="EC" id="6.3.2.5" evidence="3"/>
<keyword evidence="3 4" id="KW-0288">FMN</keyword>
<evidence type="ECO:0000256" key="4">
    <source>
        <dbReference type="RuleBase" id="RU364078"/>
    </source>
</evidence>
<evidence type="ECO:0000256" key="3">
    <source>
        <dbReference type="HAMAP-Rule" id="MF_02225"/>
    </source>
</evidence>
<dbReference type="UniPathway" id="UPA00241">
    <property type="reaction ID" value="UER00353"/>
</dbReference>
<dbReference type="GO" id="GO:0004632">
    <property type="term" value="F:phosphopantothenate--cysteine ligase activity"/>
    <property type="evidence" value="ECO:0007669"/>
    <property type="project" value="UniProtKB-UniRule"/>
</dbReference>
<dbReference type="GO" id="GO:0046872">
    <property type="term" value="F:metal ion binding"/>
    <property type="evidence" value="ECO:0007669"/>
    <property type="project" value="UniProtKB-KW"/>
</dbReference>
<keyword evidence="3" id="KW-0479">Metal-binding</keyword>
<keyword evidence="8" id="KW-1185">Reference proteome</keyword>
<keyword evidence="3" id="KW-0511">Multifunctional enzyme</keyword>
<evidence type="ECO:0000256" key="2">
    <source>
        <dbReference type="ARBA" id="ARBA00023239"/>
    </source>
</evidence>
<dbReference type="Gene3D" id="3.40.50.1950">
    <property type="entry name" value="Flavin prenyltransferase-like"/>
    <property type="match status" value="1"/>
</dbReference>
<keyword evidence="3 4" id="KW-0436">Ligase</keyword>
<dbReference type="EC" id="4.1.1.36" evidence="3"/>
<name>A0A4R3JIK7_9PROT</name>